<dbReference type="GO" id="GO:0051721">
    <property type="term" value="F:protein phosphatase 2A binding"/>
    <property type="evidence" value="ECO:0007669"/>
    <property type="project" value="TreeGrafter"/>
</dbReference>
<dbReference type="GO" id="GO:0005829">
    <property type="term" value="C:cytosol"/>
    <property type="evidence" value="ECO:0007669"/>
    <property type="project" value="TreeGrafter"/>
</dbReference>
<keyword evidence="3" id="KW-1185">Reference proteome</keyword>
<feature type="compositionally biased region" description="Basic and acidic residues" evidence="1">
    <location>
        <begin position="273"/>
        <end position="288"/>
    </location>
</feature>
<dbReference type="Pfam" id="PF04177">
    <property type="entry name" value="TAP42"/>
    <property type="match status" value="2"/>
</dbReference>
<dbReference type="STRING" id="76193.A0A0N1PGR2"/>
<evidence type="ECO:0000313" key="2">
    <source>
        <dbReference type="EMBL" id="KPJ15376.1"/>
    </source>
</evidence>
<dbReference type="InParanoid" id="A0A0N1PGR2"/>
<dbReference type="GO" id="GO:0035303">
    <property type="term" value="P:regulation of dephosphorylation"/>
    <property type="evidence" value="ECO:0007669"/>
    <property type="project" value="TreeGrafter"/>
</dbReference>
<dbReference type="Gene3D" id="1.25.40.540">
    <property type="entry name" value="TAP42-like family"/>
    <property type="match status" value="2"/>
</dbReference>
<dbReference type="InterPro" id="IPR038511">
    <property type="entry name" value="TAP42/TAP46-like_sf"/>
</dbReference>
<gene>
    <name evidence="2" type="ORF">RR48_03166</name>
</gene>
<dbReference type="FunCoup" id="A0A0N1PGR2">
    <property type="interactions" value="681"/>
</dbReference>
<evidence type="ECO:0000256" key="1">
    <source>
        <dbReference type="SAM" id="MobiDB-lite"/>
    </source>
</evidence>
<proteinExistence type="predicted"/>
<feature type="region of interest" description="Disordered" evidence="1">
    <location>
        <begin position="234"/>
        <end position="297"/>
    </location>
</feature>
<dbReference type="GO" id="GO:0009966">
    <property type="term" value="P:regulation of signal transduction"/>
    <property type="evidence" value="ECO:0007669"/>
    <property type="project" value="InterPro"/>
</dbReference>
<dbReference type="PANTHER" id="PTHR10933:SF9">
    <property type="entry name" value="IMMUNOGLOBULIN-BINDING PROTEIN 1"/>
    <property type="match status" value="1"/>
</dbReference>
<sequence length="297" mass="34090">MAQVSTPQSSNDESLKEMFDSAMKMFNDIENGKEATNSDPVQMTIKSAIGKFEKITNRVSLLEMFSKNESFEELPTDSLQYLLLPALLGTLTLKLCGRHRKDIIDVAEVQSREAKIKRYKEAKELKDKLTNLSKAMSLAGVEEETKREYAKTMLLHYINQAVDELASIEQEKPILEYMAKHSGEPKSRQKERSVPLKPVIITRDAIQKAVFGAGYPSLPTMTVEEFYDKRVKEGTFPGPNIPHTKIQSADTDQDEAEQIHKERLIEEDDPEELERQRNMDEYKDDHRRGWGNRHNRS</sequence>
<dbReference type="AlphaFoldDB" id="A0A0N1PGR2"/>
<reference evidence="2 3" key="1">
    <citation type="journal article" date="2015" name="Nat. Commun.">
        <title>Outbred genome sequencing and CRISPR/Cas9 gene editing in butterflies.</title>
        <authorList>
            <person name="Li X."/>
            <person name="Fan D."/>
            <person name="Zhang W."/>
            <person name="Liu G."/>
            <person name="Zhang L."/>
            <person name="Zhao L."/>
            <person name="Fang X."/>
            <person name="Chen L."/>
            <person name="Dong Y."/>
            <person name="Chen Y."/>
            <person name="Ding Y."/>
            <person name="Zhao R."/>
            <person name="Feng M."/>
            <person name="Zhu Y."/>
            <person name="Feng Y."/>
            <person name="Jiang X."/>
            <person name="Zhu D."/>
            <person name="Xiang H."/>
            <person name="Feng X."/>
            <person name="Li S."/>
            <person name="Wang J."/>
            <person name="Zhang G."/>
            <person name="Kronforst M.R."/>
            <person name="Wang W."/>
        </authorList>
    </citation>
    <scope>NUCLEOTIDE SEQUENCE [LARGE SCALE GENOMIC DNA]</scope>
    <source>
        <strain evidence="2">Ya'a_city_454_Pm</strain>
        <tissue evidence="2">Whole body</tissue>
    </source>
</reference>
<evidence type="ECO:0000313" key="3">
    <source>
        <dbReference type="Proteomes" id="UP000053240"/>
    </source>
</evidence>
<dbReference type="Proteomes" id="UP000053240">
    <property type="component" value="Unassembled WGS sequence"/>
</dbReference>
<dbReference type="PANTHER" id="PTHR10933">
    <property type="entry name" value="IMMUNOGLOBULIN-BINDING PROTEIN 1"/>
    <property type="match status" value="1"/>
</dbReference>
<accession>A0A0N1PGR2</accession>
<name>A0A0N1PGR2_PAPMA</name>
<organism evidence="2 3">
    <name type="scientific">Papilio machaon</name>
    <name type="common">Old World swallowtail butterfly</name>
    <dbReference type="NCBI Taxonomy" id="76193"/>
    <lineage>
        <taxon>Eukaryota</taxon>
        <taxon>Metazoa</taxon>
        <taxon>Ecdysozoa</taxon>
        <taxon>Arthropoda</taxon>
        <taxon>Hexapoda</taxon>
        <taxon>Insecta</taxon>
        <taxon>Pterygota</taxon>
        <taxon>Neoptera</taxon>
        <taxon>Endopterygota</taxon>
        <taxon>Lepidoptera</taxon>
        <taxon>Glossata</taxon>
        <taxon>Ditrysia</taxon>
        <taxon>Papilionoidea</taxon>
        <taxon>Papilionidae</taxon>
        <taxon>Papilioninae</taxon>
        <taxon>Papilio</taxon>
    </lineage>
</organism>
<dbReference type="EMBL" id="KQ460393">
    <property type="protein sequence ID" value="KPJ15376.1"/>
    <property type="molecule type" value="Genomic_DNA"/>
</dbReference>
<dbReference type="InterPro" id="IPR007304">
    <property type="entry name" value="TAP46-like"/>
</dbReference>
<protein>
    <submittedName>
        <fullName evidence="2">Immunoglobulin-binding protein 1</fullName>
    </submittedName>
</protein>